<dbReference type="RefSeq" id="XP_028291057.1">
    <property type="nucleotide sequence ID" value="XM_028435256.1"/>
</dbReference>
<dbReference type="CTD" id="555303"/>
<dbReference type="InterPro" id="IPR058210">
    <property type="entry name" value="SACS/Nov_dom"/>
</dbReference>
<dbReference type="InterPro" id="IPR001623">
    <property type="entry name" value="DnaJ_domain"/>
</dbReference>
<dbReference type="InterPro" id="IPR007842">
    <property type="entry name" value="HEPN_dom"/>
</dbReference>
<feature type="domain" description="HEPN" evidence="1">
    <location>
        <begin position="4141"/>
        <end position="4257"/>
    </location>
</feature>
<dbReference type="InterPro" id="IPR036890">
    <property type="entry name" value="HATPase_C_sf"/>
</dbReference>
<dbReference type="CDD" id="cd06257">
    <property type="entry name" value="DnaJ"/>
    <property type="match status" value="1"/>
</dbReference>
<reference evidence="2" key="2">
    <citation type="submission" date="2025-08" db="UniProtKB">
        <authorList>
            <consortium name="Ensembl"/>
        </authorList>
    </citation>
    <scope>IDENTIFICATION</scope>
</reference>
<dbReference type="Pfam" id="PF25794">
    <property type="entry name" value="SACS"/>
    <property type="match status" value="3"/>
</dbReference>
<dbReference type="SUPFAM" id="SSF81593">
    <property type="entry name" value="Nucleotidyltransferase substrate binding subunit/domain"/>
    <property type="match status" value="1"/>
</dbReference>
<evidence type="ECO:0000259" key="1">
    <source>
        <dbReference type="PROSITE" id="PS50910"/>
    </source>
</evidence>
<organism evidence="2 3">
    <name type="scientific">Gouania willdenowi</name>
    <name type="common">Blunt-snouted clingfish</name>
    <name type="synonym">Lepadogaster willdenowi</name>
    <dbReference type="NCBI Taxonomy" id="441366"/>
    <lineage>
        <taxon>Eukaryota</taxon>
        <taxon>Metazoa</taxon>
        <taxon>Chordata</taxon>
        <taxon>Craniata</taxon>
        <taxon>Vertebrata</taxon>
        <taxon>Euteleostomi</taxon>
        <taxon>Actinopterygii</taxon>
        <taxon>Neopterygii</taxon>
        <taxon>Teleostei</taxon>
        <taxon>Neoteleostei</taxon>
        <taxon>Acanthomorphata</taxon>
        <taxon>Ovalentaria</taxon>
        <taxon>Blenniimorphae</taxon>
        <taxon>Blenniiformes</taxon>
        <taxon>Gobiesocoidei</taxon>
        <taxon>Gobiesocidae</taxon>
        <taxon>Gobiesocinae</taxon>
        <taxon>Gouania</taxon>
    </lineage>
</organism>
<protein>
    <submittedName>
        <fullName evidence="2">Sacsin-like</fullName>
    </submittedName>
</protein>
<sequence length="4267" mass="487467">MSSKQRKKRSRPSFGATAPPFIDYLKDILRRYPDGGQILKELIQNADDAQATKVVFIHDERSYGTESLWNDELQKFQGPALYAYNDAAFTDEDWEGIQNVGRSVKRNDPTKVGRFGIGFNSVYHTTDVPGIFSSGYLGLMDPQEKVFGERTGGFQWCLKDTEDQEALMNLHDQFQPFRDIVSLVSGQDWSEVVQEHQHFEGTVFRFPLRNEASVISDNLYDSDRVVELFDSFIADADLSLLFLKSVTSVSLKYIDVNGTVTTRLDVTCSAPTEITLESDDLSIIDSLTRFKQITLNSEIEEKSKWLVTTCTMKEGHVEELDVLSEKLSFIPRVDLAFPCDKMRDCSQSRLSCFLPLPNNESNKTGLPVHINAYFGLTDNRRHIKWQEEDQKHDEQAQWNELLIKEVLPHAYFMIIKDAITLAQMSVLPVSSVYELWPDIAQTQHKEKWHDVTLDVFHQLFKVNEAILSLAKDERQFVSPSEAVFPCNDSRSTDILSAIKKTLINYGENLVALPASVEHAINMAYPDQSSLNYVTPSYIRNILRNDVYAMDREDKLCLLEYVLSDGNYKELSGLQLLPLSNGSFISFTSSTEDTALIDSKDFPRILLPFCSHLFIPEDLSTTCKAHLEQIGRKNLFKVINIDARRVAAYMREFLPTDWKQPTTGVVVWDVGNDQHPPPKWIQEFWKFLNTHFNELCQFIDMPLIPVSPVSLDEPVLLAKLQHNTTFISMTSKESSLPDYVGELVSNIGGTVVRGNEWLKHNNLGSYLLCPSPRNVLKVLMNLGSQHVIKKLQTVSPRAREELKDYLSRLDSLSNQEKTFLLNLPLFQTVKGFCVAAHSKQAVLLSSDLKLPPELPLPDSVVQCATEADRRLFQLLQIKLINVAEAATFLLDVIEKRNCTSKDIEKIMTWILQHGNILFSHKPLKKRCNDLKFIETNGGLKKISNFFDPRVKHFTVIFESEMFPPTKYTTTKQMKESLSALGLVNKDEDVLPEHFLHAAKSIEIKSLNSQMEALERAQILLQILDSTNLLSKFSDKDLQHLKMIKWVPCDQQGNNKRLLGEKKQKQSFFCPEEMRHSRFKDIVGHVMPLVENLSDRVSNKLGLKRSPPPENVLKNLSVLSLKAKKMADPNTDVDFKRKLHSIYKHMQENMSTFAALNKGMPWLWNFHRFVSPQDLVLEYPQDLDLSSYIGKVPKEYLPYKSLLLECGLKTLCSNEDIFGILRSIQKTIEDRTPPFATSSEIKVSVEILNWLWRGRRKVPDDIPVPVITEDEQCTLKPLSKAVFCDVSKLSLNELECSQDEVYVLHEEIPKATAEWLNIRLISTYILDPEQVGIEQCGQSEPITTRIKNILKEYDEESDIFKELIQNAEDAKANTCKFLVDFRVHKDAAKTLIDPDMALCQGPCLWAYNNEQFTAEDWDNIVRVGAASKENKAEKIGQFGLGFNTVYHVTDIPSILSGKSLLILDPNVTHLKKHIKNKSNPGLKLDLSQQRPFRYFPGQFTPYERIFDCNFSHGCPEPYPGTLIKLPFRCEEEALNSEISKKVFSRHDINAIQKQFTQDSQMHLLFLRNIDTISLQCLSNNASTPPRDDEIKTIFTVSKNEMTTTNPDENCLTKQHQAEQLLMKLDGSCKQLIDCSAINIVQITSERSDKTDSQTWLLYNCFGTSQALKMALQENKKANFSLPIGGIAVPLQNNPEPGKLSTLQTDLLGRAFCFLPLAIDTGLPVNVNGTFAVTSNRKGLWESGKKNEWNKALLQDPVVTAYVTALLTLKEMAENNQLDNYCYHKFWPDREKVSDAFKPLVDAFYFAIAMSYATRELLRDGEKWCSLNNAVFLHESIEKDKNIAELLVRVCKKFIKAPQCVVFLPSWLRNSFKLAGQGKVLEDRTWNWGMIYTEVVFKNLSTMDMKTRDTLVLHAMDLQITELDELLLKFPCIPTKDGQLQYIKKLVNPTGRVACLFESENGRLLGGTKNDFCSPKRIQRLLQLGMANDHLSLEDITKEALKMTKTWNINQEKAYKQLKCLLELMKEHRDDENSLHWETLRDTAFLPAFSPGDTKLKTVELRKPVQIFNDKCAPLVNLTQPVLDHNKLKIHNANPILQILGVHDNPKPESVLQQLQTANEQSGSIDRSILHNIAYECYRFLDQRLTDLHDIAFISQRAKSFPFILIGDKFVDVSDVAENEEFEAKPYLHVLPQAFAAFGNLWKCVGVKKKFTIDQFLTVLQKLQSRYGAKPLLNNNLSICLNVLNIGIYGAKNKTDKDCLIPNEHGVLQHASQLCFNDSPWMPVTSDVTLCHERIPRVVARHFGVRTTRHHTLESQVNEDISPYAFDFQQHEELTVRIKNIISAYPSKKDILKELIQNADDAEATEVHFVWDKRQHRKEKTFGTKWNKLQGPALCVFNNKVFTDEDLRGIQQLGEGGKQNSPGKIGKYGVGFNSVFHLTDCPSILTGDEKLCISDPNQKYIESHSNKQRTGIGYDMPDHFKNTYIDVYNSYLPNLFPLKEGTMFRLPLRMGTNANSSKISTQAVTENDIMELNSALSEDPEGLILFLKNITKIEFHVINEETKKLKTMFTVEKHLPNNNKGKKMAFKESLENALKSDEPTTAHKTFYNATITTSDKEKSTWIVAEQFGSFKESSEIKMSGKLPQAALAARVSAKDLLPQNQNFSGAAFCSLPLPGKTGLPVHVNGNFEVDSSRRNLWKQDGQSVKSNWNEALKQDVIAPLYADLLYCIRCLAKIKKVSFSSVEICFNQNYLCFWPLVSKDVGKDWQEMINEVYKAIKEKKLDVIPVIRTSVRTVGDIAFTECSFDWCCIYETETTEAPHLTDSKNGKINPILEDLGMKLVPNSHYMSLIWTHFKSAGVDVKRVNPTSVLTFLKTKPLNDPNKTNEDLPLPITDTLIRDKKRCSELLSFCLTNLKKENYILLNGLPLLLTTDNVLRVFNSSSPKLMTRYERLFFRYKDQFADNETNEEHSDVLEALNLVRHLTVPNAVKFLKPLLQHLLQTCEVDQSVGLHVPDENILKWLKMFWWFLTSEVRSAAPVDNEKCLKWHDVRRLLSDCCVVPVVCPKHNNKHFLQTMAGMSSVVRFFSDDDLSSILFKLGFMKLDAVFFHDIFGFLHSLLHPEFLDPKNKNSVLDQVCTINHSEFSQLARDELKELQEFLQSGVSKAKDGDHYKWKLKSLPIYETVSGQRVRIDGAKEVFVLKCEYSVKFPDLFSLPNSNSIFLQNSPENIVLAGMLKIEILRDLDYFMKFLLPVVHTLTENQTLQCLKLLLVLQRLHNYQEFQGNIISSLKTVRLIENSQGVKQTASYYFDNEDELFRLMVPQEKFVPERFWMQLSQKDSFVLGQAKHLIRELGMKHCVSEDDIRNFAYQIQSEAQGNGDVTDLREKSKLVFQAALEKCSADEHKGGKLLQSLADVKFLFPVKIKEELCKYNQPFATGRSTVKIRGSLIQSSAQHQDLIWSSMPIVHVPFHMLKNLQEFLKNVGAHKKPPPNCVMDNLRNICQLQCHTKELLTTRSHVFRNSYAYLQVNGFDKEQLAGLPLILVEKDTKLLKVELVSLSLDYENELRPYLYKISSEDVIYADFFKKLGVTREATIVQYCNVLAAVHAESHHKPGLNPNQLKTVKRAVQQLFKLIKGEENSAVNHVQQLYLPAVDGKLYPSSTLYCNDTAFEARRLKEAVKDTILLMEKLSECHLDIDIFDQLKLLQMLPTKLRPKMLSQFIKEKTAESLMELCELGTGCEFRQFFEGHLSSTAFRHGLVCIIRQLSQGKITQDEAAQMCEKKFGCIQIVCCKILKTVLWLEQEALQQSAKDTDVCVKREEQGCVFYLKHNDISALKVLNEVTQTLTKEINVLLGNVISLEFLMVVCQLLLCDNLEDVQKTLAKNGILDSAESAINCFKPPDPGTEIPVEWHDSLDMDILNNFEEGEFVGYCIDEKYIYAIIVEELPGPFGLLSRRYKIDVGQDEPIEVSSLDLYQFKQTPKLISTGAEASGMELELFEGAVPHSSQKPARQLPTSVEEAKREIDKCLAEIWKLPEKERLNAIKRLYLRWHPDKNPDSEFIATEAFKYLKNKIEELTTGKSKTQSAGSSHYRGYSNFQNFYQQWNQEARHHRRGREQFFRHFGHSYNFWSFNRNVPRPNKEEARRWYRQASCDLDAAHKDLGLGSPEWFLFKVHQAVEKALIAVEYKRNGQQPSNSPILAIAVRISRFNPQLGDLPEMVKTLMLLGVDAKKTQYPNCHPFPRIPHEQFKPENEALVLSKATEVLETLKAYIHK</sequence>
<proteinExistence type="predicted"/>
<dbReference type="SUPFAM" id="SSF46565">
    <property type="entry name" value="Chaperone J-domain"/>
    <property type="match status" value="1"/>
</dbReference>
<dbReference type="OrthoDB" id="1262810at2759"/>
<dbReference type="Gene3D" id="1.20.120.330">
    <property type="entry name" value="Nucleotidyltransferases domain 2"/>
    <property type="match status" value="1"/>
</dbReference>
<name>A0A8C5E5F4_GOUWI</name>
<dbReference type="Gene3D" id="1.10.287.110">
    <property type="entry name" value="DnaJ domain"/>
    <property type="match status" value="1"/>
</dbReference>
<dbReference type="PROSITE" id="PS50910">
    <property type="entry name" value="HEPN"/>
    <property type="match status" value="1"/>
</dbReference>
<evidence type="ECO:0000313" key="2">
    <source>
        <dbReference type="Ensembl" id="ENSGWIP00000016595.1"/>
    </source>
</evidence>
<dbReference type="Gene3D" id="3.30.565.10">
    <property type="entry name" value="Histidine kinase-like ATPase, C-terminal domain"/>
    <property type="match status" value="1"/>
</dbReference>
<reference evidence="2" key="3">
    <citation type="submission" date="2025-09" db="UniProtKB">
        <authorList>
            <consortium name="Ensembl"/>
        </authorList>
    </citation>
    <scope>IDENTIFICATION</scope>
</reference>
<dbReference type="SMART" id="SM00748">
    <property type="entry name" value="HEPN"/>
    <property type="match status" value="1"/>
</dbReference>
<dbReference type="GeneID" id="114454646"/>
<dbReference type="Ensembl" id="ENSGWIT00000018337.1">
    <property type="protein sequence ID" value="ENSGWIP00000016595.1"/>
    <property type="gene ID" value="ENSGWIG00000009316.1"/>
</dbReference>
<reference evidence="2" key="1">
    <citation type="submission" date="2020-06" db="EMBL/GenBank/DDBJ databases">
        <authorList>
            <consortium name="Wellcome Sanger Institute Data Sharing"/>
        </authorList>
    </citation>
    <scope>NUCLEOTIDE SEQUENCE [LARGE SCALE GENOMIC DNA]</scope>
</reference>
<dbReference type="PANTHER" id="PTHR46919">
    <property type="entry name" value="ZINC FINGER, C3HC4 TYPE (RING FINGER) FAMILY PROTEIN"/>
    <property type="match status" value="1"/>
</dbReference>
<dbReference type="InterPro" id="IPR036869">
    <property type="entry name" value="J_dom_sf"/>
</dbReference>
<gene>
    <name evidence="2" type="primary">sacs2</name>
</gene>
<dbReference type="Proteomes" id="UP000694680">
    <property type="component" value="Chromosome 21"/>
</dbReference>
<evidence type="ECO:0000313" key="3">
    <source>
        <dbReference type="Proteomes" id="UP000694680"/>
    </source>
</evidence>
<dbReference type="PANTHER" id="PTHR46919:SF2">
    <property type="entry name" value="SACSIN"/>
    <property type="match status" value="1"/>
</dbReference>
<dbReference type="NCBIfam" id="NF047352">
    <property type="entry name" value="P_loop_sacsin"/>
    <property type="match status" value="3"/>
</dbReference>
<dbReference type="SUPFAM" id="SSF55874">
    <property type="entry name" value="ATPase domain of HSP90 chaperone/DNA topoisomerase II/histidine kinase"/>
    <property type="match status" value="3"/>
</dbReference>
<dbReference type="Pfam" id="PF05168">
    <property type="entry name" value="HEPN"/>
    <property type="match status" value="1"/>
</dbReference>
<keyword evidence="3" id="KW-1185">Reference proteome</keyword>
<accession>A0A8C5E5F4</accession>